<name>A0A4W3GUH9_CALMI</name>
<dbReference type="Pfam" id="PF05924">
    <property type="entry name" value="SAMP"/>
    <property type="match status" value="2"/>
</dbReference>
<dbReference type="InterPro" id="IPR000225">
    <property type="entry name" value="Armadillo"/>
</dbReference>
<dbReference type="InterPro" id="IPR011989">
    <property type="entry name" value="ARM-like"/>
</dbReference>
<feature type="compositionally biased region" description="Polar residues" evidence="6">
    <location>
        <begin position="1147"/>
        <end position="1157"/>
    </location>
</feature>
<dbReference type="Pfam" id="PF05923">
    <property type="entry name" value="APC_r"/>
    <property type="match status" value="2"/>
</dbReference>
<dbReference type="Pfam" id="PF16629">
    <property type="entry name" value="Arm_APC_u3"/>
    <property type="match status" value="1"/>
</dbReference>
<dbReference type="FunFam" id="1.25.10.10:FF:000035">
    <property type="entry name" value="adenomatous polyposis coli protein 2"/>
    <property type="match status" value="1"/>
</dbReference>
<feature type="domain" description="Adenomatous polyposis coli N-terminal dimerisation" evidence="8">
    <location>
        <begin position="4"/>
        <end position="46"/>
    </location>
</feature>
<reference evidence="9" key="4">
    <citation type="submission" date="2025-08" db="UniProtKB">
        <authorList>
            <consortium name="Ensembl"/>
        </authorList>
    </citation>
    <scope>IDENTIFICATION</scope>
</reference>
<reference evidence="10" key="3">
    <citation type="journal article" date="2014" name="Nature">
        <title>Elephant shark genome provides unique insights into gnathostome evolution.</title>
        <authorList>
            <consortium name="International Elephant Shark Genome Sequencing Consortium"/>
            <person name="Venkatesh B."/>
            <person name="Lee A.P."/>
            <person name="Ravi V."/>
            <person name="Maurya A.K."/>
            <person name="Lian M.M."/>
            <person name="Swann J.B."/>
            <person name="Ohta Y."/>
            <person name="Flajnik M.F."/>
            <person name="Sutoh Y."/>
            <person name="Kasahara M."/>
            <person name="Hoon S."/>
            <person name="Gangu V."/>
            <person name="Roy S.W."/>
            <person name="Irimia M."/>
            <person name="Korzh V."/>
            <person name="Kondrychyn I."/>
            <person name="Lim Z.W."/>
            <person name="Tay B.H."/>
            <person name="Tohari S."/>
            <person name="Kong K.W."/>
            <person name="Ho S."/>
            <person name="Lorente-Galdos B."/>
            <person name="Quilez J."/>
            <person name="Marques-Bonet T."/>
            <person name="Raney B.J."/>
            <person name="Ingham P.W."/>
            <person name="Tay A."/>
            <person name="Hillier L.W."/>
            <person name="Minx P."/>
            <person name="Boehm T."/>
            <person name="Wilson R.K."/>
            <person name="Brenner S."/>
            <person name="Warren W.C."/>
        </authorList>
    </citation>
    <scope>NUCLEOTIDE SEQUENCE [LARGE SCALE GENOMIC DNA]</scope>
</reference>
<dbReference type="Pfam" id="PF11414">
    <property type="entry name" value="Suppressor_APC"/>
    <property type="match status" value="1"/>
</dbReference>
<feature type="compositionally biased region" description="Basic and acidic residues" evidence="6">
    <location>
        <begin position="1688"/>
        <end position="1700"/>
    </location>
</feature>
<dbReference type="Gene3D" id="1.25.10.10">
    <property type="entry name" value="Leucine-rich Repeat Variant"/>
    <property type="match status" value="1"/>
</dbReference>
<dbReference type="GO" id="GO:0016055">
    <property type="term" value="P:Wnt signaling pathway"/>
    <property type="evidence" value="ECO:0007669"/>
    <property type="project" value="UniProtKB-KW"/>
</dbReference>
<dbReference type="Proteomes" id="UP000314986">
    <property type="component" value="Unassembled WGS sequence"/>
</dbReference>
<dbReference type="InterPro" id="IPR026831">
    <property type="entry name" value="APC_dom"/>
</dbReference>
<dbReference type="GeneTree" id="ENSGT00530000063749"/>
<reference evidence="9" key="5">
    <citation type="submission" date="2025-09" db="UniProtKB">
        <authorList>
            <consortium name="Ensembl"/>
        </authorList>
    </citation>
    <scope>IDENTIFICATION</scope>
</reference>
<dbReference type="GO" id="GO:0005881">
    <property type="term" value="C:cytoplasmic microtubule"/>
    <property type="evidence" value="ECO:0007669"/>
    <property type="project" value="TreeGrafter"/>
</dbReference>
<feature type="region of interest" description="Disordered" evidence="6">
    <location>
        <begin position="1737"/>
        <end position="1899"/>
    </location>
</feature>
<feature type="compositionally biased region" description="Low complexity" evidence="6">
    <location>
        <begin position="1939"/>
        <end position="1955"/>
    </location>
</feature>
<dbReference type="GO" id="GO:0008017">
    <property type="term" value="F:microtubule binding"/>
    <property type="evidence" value="ECO:0007669"/>
    <property type="project" value="InterPro"/>
</dbReference>
<feature type="region of interest" description="Disordered" evidence="6">
    <location>
        <begin position="1593"/>
        <end position="1627"/>
    </location>
</feature>
<evidence type="ECO:0000256" key="4">
    <source>
        <dbReference type="ARBA" id="ARBA00023054"/>
    </source>
</evidence>
<dbReference type="GO" id="GO:0001708">
    <property type="term" value="P:cell fate specification"/>
    <property type="evidence" value="ECO:0007669"/>
    <property type="project" value="TreeGrafter"/>
</dbReference>
<feature type="compositionally biased region" description="Polar residues" evidence="6">
    <location>
        <begin position="1796"/>
        <end position="1846"/>
    </location>
</feature>
<dbReference type="Ensembl" id="ENSCMIT00000006862.1">
    <property type="protein sequence ID" value="ENSCMIP00000006650.1"/>
    <property type="gene ID" value="ENSCMIG00000003740.1"/>
</dbReference>
<evidence type="ECO:0000256" key="3">
    <source>
        <dbReference type="ARBA" id="ARBA00022737"/>
    </source>
</evidence>
<dbReference type="InterPro" id="IPR009223">
    <property type="entry name" value="APC_rpt"/>
</dbReference>
<dbReference type="InterPro" id="IPR009234">
    <property type="entry name" value="APC_basic_dom"/>
</dbReference>
<feature type="repeat" description="ARM" evidence="5">
    <location>
        <begin position="552"/>
        <end position="594"/>
    </location>
</feature>
<keyword evidence="10" id="KW-1185">Reference proteome</keyword>
<dbReference type="SUPFAM" id="SSF48371">
    <property type="entry name" value="ARM repeat"/>
    <property type="match status" value="1"/>
</dbReference>
<evidence type="ECO:0000256" key="1">
    <source>
        <dbReference type="ARBA" id="ARBA00009051"/>
    </source>
</evidence>
<accession>A0A4W3GUH9</accession>
<feature type="region of interest" description="Disordered" evidence="6">
    <location>
        <begin position="1489"/>
        <end position="1535"/>
    </location>
</feature>
<dbReference type="InterPro" id="IPR016024">
    <property type="entry name" value="ARM-type_fold"/>
</dbReference>
<dbReference type="SUPFAM" id="SSF82931">
    <property type="entry name" value="Tumor suppressor gene product Apc"/>
    <property type="match status" value="1"/>
</dbReference>
<feature type="compositionally biased region" description="Basic and acidic residues" evidence="6">
    <location>
        <begin position="1609"/>
        <end position="1621"/>
    </location>
</feature>
<feature type="domain" description="Adenomatous polyposis coli protein basic" evidence="7">
    <location>
        <begin position="1718"/>
        <end position="2051"/>
    </location>
</feature>
<feature type="compositionally biased region" description="Basic and acidic residues" evidence="6">
    <location>
        <begin position="1990"/>
        <end position="2008"/>
    </location>
</feature>
<dbReference type="PANTHER" id="PTHR12607">
    <property type="entry name" value="ADENOMATOUS POLYPOSIS COLI PROTEIN FAMILY"/>
    <property type="match status" value="1"/>
</dbReference>
<evidence type="ECO:0000256" key="2">
    <source>
        <dbReference type="ARBA" id="ARBA00022687"/>
    </source>
</evidence>
<reference evidence="10" key="2">
    <citation type="journal article" date="2007" name="PLoS Biol.">
        <title>Survey sequencing and comparative analysis of the elephant shark (Callorhinchus milii) genome.</title>
        <authorList>
            <person name="Venkatesh B."/>
            <person name="Kirkness E.F."/>
            <person name="Loh Y.H."/>
            <person name="Halpern A.L."/>
            <person name="Lee A.P."/>
            <person name="Johnson J."/>
            <person name="Dandona N."/>
            <person name="Viswanathan L.D."/>
            <person name="Tay A."/>
            <person name="Venter J.C."/>
            <person name="Strausberg R.L."/>
            <person name="Brenner S."/>
        </authorList>
    </citation>
    <scope>NUCLEOTIDE SEQUENCE [LARGE SCALE GENOMIC DNA]</scope>
</reference>
<protein>
    <submittedName>
        <fullName evidence="9">APC regulator of WNT signaling pathway 2</fullName>
    </submittedName>
</protein>
<feature type="compositionally biased region" description="Polar residues" evidence="6">
    <location>
        <begin position="2151"/>
        <end position="2161"/>
    </location>
</feature>
<feature type="region of interest" description="Disordered" evidence="6">
    <location>
        <begin position="1688"/>
        <end position="1709"/>
    </location>
</feature>
<feature type="compositionally biased region" description="Polar residues" evidence="6">
    <location>
        <begin position="1961"/>
        <end position="1970"/>
    </location>
</feature>
<dbReference type="SMART" id="SM00185">
    <property type="entry name" value="ARM"/>
    <property type="match status" value="7"/>
</dbReference>
<dbReference type="Pfam" id="PF18797">
    <property type="entry name" value="APC_rep"/>
    <property type="match status" value="1"/>
</dbReference>
<keyword evidence="3" id="KW-0677">Repeat</keyword>
<dbReference type="GO" id="GO:0120025">
    <property type="term" value="C:plasma membrane bounded cell projection"/>
    <property type="evidence" value="ECO:0007669"/>
    <property type="project" value="UniProtKB-ARBA"/>
</dbReference>
<proteinExistence type="inferred from homology"/>
<feature type="compositionally biased region" description="Polar residues" evidence="6">
    <location>
        <begin position="1748"/>
        <end position="1762"/>
    </location>
</feature>
<dbReference type="GO" id="GO:0016477">
    <property type="term" value="P:cell migration"/>
    <property type="evidence" value="ECO:0007669"/>
    <property type="project" value="TreeGrafter"/>
</dbReference>
<feature type="compositionally biased region" description="Polar residues" evidence="6">
    <location>
        <begin position="1874"/>
        <end position="1890"/>
    </location>
</feature>
<feature type="region of interest" description="Disordered" evidence="6">
    <location>
        <begin position="1136"/>
        <end position="1172"/>
    </location>
</feature>
<dbReference type="GO" id="GO:0008013">
    <property type="term" value="F:beta-catenin binding"/>
    <property type="evidence" value="ECO:0007669"/>
    <property type="project" value="InterPro"/>
</dbReference>
<dbReference type="GO" id="GO:0045295">
    <property type="term" value="F:gamma-catenin binding"/>
    <property type="evidence" value="ECO:0007669"/>
    <property type="project" value="TreeGrafter"/>
</dbReference>
<keyword evidence="2" id="KW-0879">Wnt signaling pathway</keyword>
<dbReference type="GO" id="GO:0007389">
    <property type="term" value="P:pattern specification process"/>
    <property type="evidence" value="ECO:0007669"/>
    <property type="project" value="TreeGrafter"/>
</dbReference>
<reference evidence="10" key="1">
    <citation type="journal article" date="2006" name="Science">
        <title>Ancient noncoding elements conserved in the human genome.</title>
        <authorList>
            <person name="Venkatesh B."/>
            <person name="Kirkness E.F."/>
            <person name="Loh Y.H."/>
            <person name="Halpern A.L."/>
            <person name="Lee A.P."/>
            <person name="Johnson J."/>
            <person name="Dandona N."/>
            <person name="Viswanathan L.D."/>
            <person name="Tay A."/>
            <person name="Venter J.C."/>
            <person name="Strausberg R.L."/>
            <person name="Brenner S."/>
        </authorList>
    </citation>
    <scope>NUCLEOTIDE SEQUENCE [LARGE SCALE GENOMIC DNA]</scope>
</reference>
<organism evidence="9 10">
    <name type="scientific">Callorhinchus milii</name>
    <name type="common">Ghost shark</name>
    <dbReference type="NCBI Taxonomy" id="7868"/>
    <lineage>
        <taxon>Eukaryota</taxon>
        <taxon>Metazoa</taxon>
        <taxon>Chordata</taxon>
        <taxon>Craniata</taxon>
        <taxon>Vertebrata</taxon>
        <taxon>Chondrichthyes</taxon>
        <taxon>Holocephali</taxon>
        <taxon>Chimaeriformes</taxon>
        <taxon>Callorhinchidae</taxon>
        <taxon>Callorhinchus</taxon>
    </lineage>
</organism>
<dbReference type="Gene3D" id="1.10.287.450">
    <property type="entry name" value="Helix hairpin bin"/>
    <property type="match status" value="1"/>
</dbReference>
<feature type="region of interest" description="Disordered" evidence="6">
    <location>
        <begin position="2151"/>
        <end position="2202"/>
    </location>
</feature>
<dbReference type="GO" id="GO:0016342">
    <property type="term" value="C:catenin complex"/>
    <property type="evidence" value="ECO:0007669"/>
    <property type="project" value="TreeGrafter"/>
</dbReference>
<evidence type="ECO:0000256" key="6">
    <source>
        <dbReference type="SAM" id="MobiDB-lite"/>
    </source>
</evidence>
<dbReference type="Pfam" id="PF00514">
    <property type="entry name" value="Arm"/>
    <property type="match status" value="2"/>
</dbReference>
<feature type="compositionally biased region" description="Basic residues" evidence="6">
    <location>
        <begin position="1597"/>
        <end position="1608"/>
    </location>
</feature>
<dbReference type="PROSITE" id="PS50176">
    <property type="entry name" value="ARM_REPEAT"/>
    <property type="match status" value="1"/>
</dbReference>
<keyword evidence="4" id="KW-0175">Coiled coil</keyword>
<sequence length="2202" mass="244568">MSGSTYDHLVRQVQALKKENCHLRRELEDNSSHLSKLEVETLDMKVRIFLLTHSGGLCSLAFASTEGSREQFTSALAIAQALLLLEIEKEEKEKLFYSTQIQNLARRADDLSQIKTVSKEMDLIRQQLQFEAHQIRAIIEERYGTSDKLTRQTQLRMNRIQQIEKDIESQQKVQQNNLEVRFNGFARVALHGDAMLNPLRSALQVEMVFWLLSMLATRDKDDMSRTLLAMSSSQDSCVAMRKSGCLPLLIQLLHDCERDTGPDRTSRCNKEARARASAALHNIIYSQPDEGQAKREMRVLHVLEQVRSYCETCWDWLDVNQPSADPGAGIPLPIEPQICQAMCAIMKLSFDEEYRRAMNELGGLQAIAELLQVDCDMYGGTNDPLNSALRRYAGMALTNLTFGDVVNKASLCTRKSCMQSIVAQLECESEDIQQVVASILRNLSWRADINSKRILREVGSVSALMRCALKAKKESTLKSLLSALWNLSAHSTENKVAICSVEGALIFLVATLTYKCQSNSLAIIESGGGILRNVSSLIATNEEYREILRDHSCLQTLLQHLKSHSLTIVSNACGTLWNLSARNSRDQELLWDLGAVSMLRNLIHSKHKMIALGSAAALRNLLTNRPAKYKDTSMISPGSCLPSLYMRKQKALEAELDAKHLTETFDSIEKLSPKHPNLNKPLRHIESLVKDYASDSGCFDDDEGPNVSTGLETGGLTVLSMYLNSSFLQGQAMSRNRSVGRCAEAERDLEVKHSDLQKFKRLVNQISTTVARIDKLVEDVSNMHTSSEDSFSLSSEDQCIDWQCALDDLSEHRAKSSSPCRLSDAINANKRENTSKARTFLGARTGYANLSNDSLHCLNSTGEGEGQVNSSKESSIVDQHSELHRFQRRPTNLDLNNGENRNLDKNALRTYKRLSPFHQRNSQIAAPMRNNLAPHPDNTLTPQSLSGKKQVWAYQTSLSPGILSTSGSTPGSTDQELLRSYCVEDTPICFSRCSSLSSLSSAENVQELQTGSGNDSDSSLEIIVLEDKEASQATEKMENHDAFSSKEMPIKSRNHPLIGASQPIEIPCPKFDKLFMRDKITSQLVDTTPSSPSDNYVQETPLVLSRCSSVSSLGSFENPSIASSIQSDPCSEMISGTISPSDLPDSPGQTMPPSRSKTPLFEQSEKEGSQANAQWDIDLKKHMDINDFKERFHLPPDIDTMLYFTLEKPNENFSCASSLSALTLHEPYVQKDIELKLMPLLQEKNRFNCIAHEKGEDPNEELILDGLGKADKLDCILENSDDDIEILKECINSAMPTRFRKVKTSLISGLSTQVLGSQCQKSLQLPVYMLLPTHSQLEFSEQCKPKNDDSSYSDSFEGTPVNFSSSASLSDETLEYPQKDSVNHGPIVTERRELTPAEGQNTDDLEIPIAVRMHDRSLEQGKGYKSNANEMKLNYPKLYQRPESSFGENIHGSYAFQSIPHTTPTEEAVYCFYENDSFDVMGLPTDTAKKKTETKNERDKMAGQNSGVPRKEADPNSKASARFRNPGVAGKTERNLITDETPVYFSLSSSLSSLSDVELEDGLGRTRRAFVKDSSPSSWSYDSEDDLLQKCISSAMPKKKRQSSRRKSERSAKNDTRRERWSSMSDLTSPDLESFEWKAIQEGANSIVTSLHQAAACLSREPSSESDSILSFVSGLSIGSTLHFTLERKDKQRSQKEQAVDKGSIAPKQPTRAVSLPVVFRGRTVIYMPDMFKKTTTATPSVKKAPLKNNTPSKNPSQTFRSRSLHRPGKTTEKVDASLPKRSATPPARIVRGPSRGSSRNSTPSRQPQKTVTVPAQATKPVTLTGQNISKKPRSQVNSTPSTPSVKSPALGKQLRKSPVQTLTKQAAPAKKVSSFQKNEPTLHSKSQSAKRILPPNRLDLVRMSSSKSSGSEGDKSNFVRQLTFIKESSSFLMRQKSEVSSSESMSSLSQSASPRRSKSDFQTTFLRSSRYQELKVTKPASGQRANQLKNERVVEGRRNDKALRRPSSESPSRLPLKNGSLRKHEHFKRYSSSPHINVFQRAASTSSVFSVSSDSSDKTRRTWRRIKDEDIPYLLSNSFPPSAMPLVTETSETEQMSGKADAAETRTSDAFVQTEDFSIAKTNSSTSPTLDPVPLLTQAMTRNSHANVTGHLQFSSSRHGSPSRAARVTPFNYIPSHKTSSDTGSLRAPIANERSAGKIQG</sequence>
<dbReference type="PANTHER" id="PTHR12607:SF3">
    <property type="entry name" value="ADENOMATOUS POLYPOSIS COLI PROTEIN 2"/>
    <property type="match status" value="1"/>
</dbReference>
<dbReference type="GO" id="GO:0090090">
    <property type="term" value="P:negative regulation of canonical Wnt signaling pathway"/>
    <property type="evidence" value="ECO:0007669"/>
    <property type="project" value="TreeGrafter"/>
</dbReference>
<dbReference type="SUPFAM" id="SSF58050">
    <property type="entry name" value="N-terminal coiled coil domain from apc"/>
    <property type="match status" value="1"/>
</dbReference>
<evidence type="ECO:0000313" key="10">
    <source>
        <dbReference type="Proteomes" id="UP000314986"/>
    </source>
</evidence>
<dbReference type="GO" id="GO:0007399">
    <property type="term" value="P:nervous system development"/>
    <property type="evidence" value="ECO:0007669"/>
    <property type="project" value="TreeGrafter"/>
</dbReference>
<dbReference type="GO" id="GO:0030877">
    <property type="term" value="C:beta-catenin destruction complex"/>
    <property type="evidence" value="ECO:0007669"/>
    <property type="project" value="TreeGrafter"/>
</dbReference>
<feature type="compositionally biased region" description="Basic and acidic residues" evidence="6">
    <location>
        <begin position="1489"/>
        <end position="1501"/>
    </location>
</feature>
<evidence type="ECO:0000256" key="5">
    <source>
        <dbReference type="PROSITE-ProRule" id="PRU00259"/>
    </source>
</evidence>
<evidence type="ECO:0000313" key="9">
    <source>
        <dbReference type="Ensembl" id="ENSCMIP00000006650.1"/>
    </source>
</evidence>
<comment type="similarity">
    <text evidence="1">Belongs to the adenomatous polyposis coli (APC) family.</text>
</comment>
<feature type="region of interest" description="Disordered" evidence="6">
    <location>
        <begin position="1937"/>
        <end position="2023"/>
    </location>
</feature>
<dbReference type="InterPro" id="IPR032038">
    <property type="entry name" value="APC_N"/>
</dbReference>
<dbReference type="InterPro" id="IPR009224">
    <property type="entry name" value="SAMP"/>
</dbReference>
<evidence type="ECO:0000259" key="7">
    <source>
        <dbReference type="Pfam" id="PF05956"/>
    </source>
</evidence>
<dbReference type="InterPro" id="IPR036149">
    <property type="entry name" value="APC_N_sf"/>
</dbReference>
<evidence type="ECO:0000259" key="8">
    <source>
        <dbReference type="Pfam" id="PF16689"/>
    </source>
</evidence>
<dbReference type="Pfam" id="PF16689">
    <property type="entry name" value="APC_N_CC"/>
    <property type="match status" value="1"/>
</dbReference>
<dbReference type="GO" id="GO:0007026">
    <property type="term" value="P:negative regulation of microtubule depolymerization"/>
    <property type="evidence" value="ECO:0007669"/>
    <property type="project" value="TreeGrafter"/>
</dbReference>
<dbReference type="InterPro" id="IPR041257">
    <property type="entry name" value="APC_rep"/>
</dbReference>
<dbReference type="InterPro" id="IPR026818">
    <property type="entry name" value="Apc_fam"/>
</dbReference>
<dbReference type="Pfam" id="PF05956">
    <property type="entry name" value="APC_basic"/>
    <property type="match status" value="1"/>
</dbReference>
<dbReference type="Gene3D" id="1.20.5.10">
    <property type="match status" value="1"/>
</dbReference>